<sequence>MDNLVNEFPSEDNPFVNVGKEVRSKWVPVMGNHDDAGDGSNLARQMAYAGEALKQDHSGNVYWTAQGLHASDGTIVARNLGQAAQLLVETGWVSDTGIHWQLFANTSEEERTSTLKAAAKKLGFC</sequence>
<evidence type="ECO:0000313" key="2">
    <source>
        <dbReference type="Proteomes" id="UP000218690"/>
    </source>
</evidence>
<gene>
    <name evidence="1" type="ORF">COM45_05605</name>
</gene>
<dbReference type="EMBL" id="NWBP01000018">
    <property type="protein sequence ID" value="PCC83027.1"/>
    <property type="molecule type" value="Genomic_DNA"/>
</dbReference>
<organism evidence="1 2">
    <name type="scientific">Corynebacterium accolens</name>
    <dbReference type="NCBI Taxonomy" id="38284"/>
    <lineage>
        <taxon>Bacteria</taxon>
        <taxon>Bacillati</taxon>
        <taxon>Actinomycetota</taxon>
        <taxon>Actinomycetes</taxon>
        <taxon>Mycobacteriales</taxon>
        <taxon>Corynebacteriaceae</taxon>
        <taxon>Corynebacterium</taxon>
    </lineage>
</organism>
<proteinExistence type="predicted"/>
<name>A0A2A4AKF9_9CORY</name>
<dbReference type="AlphaFoldDB" id="A0A2A4AKF9"/>
<reference evidence="1 2" key="1">
    <citation type="submission" date="2017-09" db="EMBL/GenBank/DDBJ databases">
        <title>Draft Genome Sequence of Corynebacterium accolens AH4003.</title>
        <authorList>
            <person name="Chen Y."/>
            <person name="Oosthuysen W.F."/>
            <person name="Kelley S."/>
            <person name="Horswill A."/>
        </authorList>
    </citation>
    <scope>NUCLEOTIDE SEQUENCE [LARGE SCALE GENOMIC DNA]</scope>
    <source>
        <strain evidence="1 2">AH4003</strain>
    </source>
</reference>
<accession>A0A2A4AKF9</accession>
<comment type="caution">
    <text evidence="1">The sequence shown here is derived from an EMBL/GenBank/DDBJ whole genome shotgun (WGS) entry which is preliminary data.</text>
</comment>
<evidence type="ECO:0000313" key="1">
    <source>
        <dbReference type="EMBL" id="PCC83027.1"/>
    </source>
</evidence>
<dbReference type="Proteomes" id="UP000218690">
    <property type="component" value="Unassembled WGS sequence"/>
</dbReference>
<protein>
    <submittedName>
        <fullName evidence="1">Uncharacterized protein</fullName>
    </submittedName>
</protein>